<evidence type="ECO:0000256" key="1">
    <source>
        <dbReference type="ARBA" id="ARBA00022723"/>
    </source>
</evidence>
<name>D8LGY5_ECTSI</name>
<keyword evidence="1 4" id="KW-0479">Metal-binding</keyword>
<dbReference type="EMBL" id="FN648307">
    <property type="protein sequence ID" value="CBN75838.1"/>
    <property type="molecule type" value="Genomic_DNA"/>
</dbReference>
<gene>
    <name evidence="7" type="ORF">Esi_0182_0029</name>
</gene>
<keyword evidence="8" id="KW-1185">Reference proteome</keyword>
<accession>D8LGY5</accession>
<sequence>MPAQVLGEKIQQRPRGRRPRRRSRSGDGVVLANRKTEICLHWQTGTCPYGAGSCAFAHGLGELRHPTLDDEAIARSVSEDSGSCPSSRDTSLSSRCGGVIGRVPHSPCERRLPTFVDLSTGNTPVRGSRHTRHWSSPATRYPPGYYSNGQPRTPHHQRSRSYPSPSSSDFSDSYGFGVAVDAPPVSPQCYRREAAPPRSPRCSSFTDRRQRTSAAPAAEPPRAPPGGHGGRGRPARRQQHRQLEQLPPLPKEVLRFISRRSGTDKSLGTHVVGTDGSAVGRGQRAAPARGW</sequence>
<keyword evidence="2 4" id="KW-0863">Zinc-finger</keyword>
<dbReference type="EMBL" id="FN649742">
    <property type="protein sequence ID" value="CBN75838.1"/>
    <property type="molecule type" value="Genomic_DNA"/>
</dbReference>
<dbReference type="Pfam" id="PF00642">
    <property type="entry name" value="zf-CCCH"/>
    <property type="match status" value="1"/>
</dbReference>
<reference evidence="7 8" key="1">
    <citation type="journal article" date="2010" name="Nature">
        <title>The Ectocarpus genome and the independent evolution of multicellularity in brown algae.</title>
        <authorList>
            <person name="Cock J.M."/>
            <person name="Sterck L."/>
            <person name="Rouze P."/>
            <person name="Scornet D."/>
            <person name="Allen A.E."/>
            <person name="Amoutzias G."/>
            <person name="Anthouard V."/>
            <person name="Artiguenave F."/>
            <person name="Aury J.M."/>
            <person name="Badger J.H."/>
            <person name="Beszteri B."/>
            <person name="Billiau K."/>
            <person name="Bonnet E."/>
            <person name="Bothwell J.H."/>
            <person name="Bowler C."/>
            <person name="Boyen C."/>
            <person name="Brownlee C."/>
            <person name="Carrano C.J."/>
            <person name="Charrier B."/>
            <person name="Cho G.Y."/>
            <person name="Coelho S.M."/>
            <person name="Collen J."/>
            <person name="Corre E."/>
            <person name="Da Silva C."/>
            <person name="Delage L."/>
            <person name="Delaroque N."/>
            <person name="Dittami S.M."/>
            <person name="Doulbeau S."/>
            <person name="Elias M."/>
            <person name="Farnham G."/>
            <person name="Gachon C.M."/>
            <person name="Gschloessl B."/>
            <person name="Heesch S."/>
            <person name="Jabbari K."/>
            <person name="Jubin C."/>
            <person name="Kawai H."/>
            <person name="Kimura K."/>
            <person name="Kloareg B."/>
            <person name="Kupper F.C."/>
            <person name="Lang D."/>
            <person name="Le Bail A."/>
            <person name="Leblanc C."/>
            <person name="Lerouge P."/>
            <person name="Lohr M."/>
            <person name="Lopez P.J."/>
            <person name="Martens C."/>
            <person name="Maumus F."/>
            <person name="Michel G."/>
            <person name="Miranda-Saavedra D."/>
            <person name="Morales J."/>
            <person name="Moreau H."/>
            <person name="Motomura T."/>
            <person name="Nagasato C."/>
            <person name="Napoli C.A."/>
            <person name="Nelson D.R."/>
            <person name="Nyvall-Collen P."/>
            <person name="Peters A.F."/>
            <person name="Pommier C."/>
            <person name="Potin P."/>
            <person name="Poulain J."/>
            <person name="Quesneville H."/>
            <person name="Read B."/>
            <person name="Rensing S.A."/>
            <person name="Ritter A."/>
            <person name="Rousvoal S."/>
            <person name="Samanta M."/>
            <person name="Samson G."/>
            <person name="Schroeder D.C."/>
            <person name="Segurens B."/>
            <person name="Strittmatter M."/>
            <person name="Tonon T."/>
            <person name="Tregear J.W."/>
            <person name="Valentin K."/>
            <person name="von Dassow P."/>
            <person name="Yamagishi T."/>
            <person name="Van de Peer Y."/>
            <person name="Wincker P."/>
        </authorList>
    </citation>
    <scope>NUCLEOTIDE SEQUENCE [LARGE SCALE GENOMIC DNA]</scope>
    <source>
        <strain evidence="8">Ec32 / CCAP1310/4</strain>
    </source>
</reference>
<dbReference type="Gene3D" id="4.10.1000.10">
    <property type="entry name" value="Zinc finger, CCCH-type"/>
    <property type="match status" value="1"/>
</dbReference>
<protein>
    <recommendedName>
        <fullName evidence="6">C3H1-type domain-containing protein</fullName>
    </recommendedName>
</protein>
<evidence type="ECO:0000256" key="2">
    <source>
        <dbReference type="ARBA" id="ARBA00022771"/>
    </source>
</evidence>
<dbReference type="SMART" id="SM00356">
    <property type="entry name" value="ZnF_C3H1"/>
    <property type="match status" value="1"/>
</dbReference>
<feature type="region of interest" description="Disordered" evidence="5">
    <location>
        <begin position="1"/>
        <end position="27"/>
    </location>
</feature>
<evidence type="ECO:0000313" key="7">
    <source>
        <dbReference type="EMBL" id="CBN75838.1"/>
    </source>
</evidence>
<proteinExistence type="predicted"/>
<evidence type="ECO:0000256" key="5">
    <source>
        <dbReference type="SAM" id="MobiDB-lite"/>
    </source>
</evidence>
<dbReference type="OrthoDB" id="410307at2759"/>
<feature type="region of interest" description="Disordered" evidence="5">
    <location>
        <begin position="119"/>
        <end position="175"/>
    </location>
</feature>
<feature type="compositionally biased region" description="Low complexity" evidence="5">
    <location>
        <begin position="160"/>
        <end position="175"/>
    </location>
</feature>
<keyword evidence="3 4" id="KW-0862">Zinc</keyword>
<feature type="zinc finger region" description="C3H1-type" evidence="4">
    <location>
        <begin position="33"/>
        <end position="61"/>
    </location>
</feature>
<feature type="compositionally biased region" description="Polar residues" evidence="5">
    <location>
        <begin position="79"/>
        <end position="94"/>
    </location>
</feature>
<dbReference type="InterPro" id="IPR000571">
    <property type="entry name" value="Znf_CCCH"/>
</dbReference>
<evidence type="ECO:0000256" key="4">
    <source>
        <dbReference type="PROSITE-ProRule" id="PRU00723"/>
    </source>
</evidence>
<dbReference type="Proteomes" id="UP000002630">
    <property type="component" value="Linkage Group LG17"/>
</dbReference>
<dbReference type="PROSITE" id="PS50103">
    <property type="entry name" value="ZF_C3H1"/>
    <property type="match status" value="1"/>
</dbReference>
<feature type="compositionally biased region" description="Basic residues" evidence="5">
    <location>
        <begin position="12"/>
        <end position="23"/>
    </location>
</feature>
<evidence type="ECO:0000256" key="3">
    <source>
        <dbReference type="ARBA" id="ARBA00022833"/>
    </source>
</evidence>
<feature type="region of interest" description="Disordered" evidence="5">
    <location>
        <begin position="187"/>
        <end position="291"/>
    </location>
</feature>
<feature type="region of interest" description="Disordered" evidence="5">
    <location>
        <begin position="76"/>
        <end position="95"/>
    </location>
</feature>
<feature type="compositionally biased region" description="Basic residues" evidence="5">
    <location>
        <begin position="230"/>
        <end position="240"/>
    </location>
</feature>
<organism evidence="7 8">
    <name type="scientific">Ectocarpus siliculosus</name>
    <name type="common">Brown alga</name>
    <name type="synonym">Conferva siliculosa</name>
    <dbReference type="NCBI Taxonomy" id="2880"/>
    <lineage>
        <taxon>Eukaryota</taxon>
        <taxon>Sar</taxon>
        <taxon>Stramenopiles</taxon>
        <taxon>Ochrophyta</taxon>
        <taxon>PX clade</taxon>
        <taxon>Phaeophyceae</taxon>
        <taxon>Ectocarpales</taxon>
        <taxon>Ectocarpaceae</taxon>
        <taxon>Ectocarpus</taxon>
    </lineage>
</organism>
<dbReference type="AlphaFoldDB" id="D8LGY5"/>
<feature type="domain" description="C3H1-type" evidence="6">
    <location>
        <begin position="33"/>
        <end position="61"/>
    </location>
</feature>
<dbReference type="SUPFAM" id="SSF90229">
    <property type="entry name" value="CCCH zinc finger"/>
    <property type="match status" value="1"/>
</dbReference>
<dbReference type="GO" id="GO:0008270">
    <property type="term" value="F:zinc ion binding"/>
    <property type="evidence" value="ECO:0007669"/>
    <property type="project" value="UniProtKB-KW"/>
</dbReference>
<evidence type="ECO:0000259" key="6">
    <source>
        <dbReference type="PROSITE" id="PS50103"/>
    </source>
</evidence>
<evidence type="ECO:0000313" key="8">
    <source>
        <dbReference type="Proteomes" id="UP000002630"/>
    </source>
</evidence>
<dbReference type="InParanoid" id="D8LGY5"/>
<dbReference type="InterPro" id="IPR036855">
    <property type="entry name" value="Znf_CCCH_sf"/>
</dbReference>